<evidence type="ECO:0000256" key="4">
    <source>
        <dbReference type="ARBA" id="ARBA00022679"/>
    </source>
</evidence>
<keyword evidence="9 11" id="KW-0472">Membrane</keyword>
<keyword evidence="3 11" id="KW-0328">Glycosyltransferase</keyword>
<evidence type="ECO:0000256" key="7">
    <source>
        <dbReference type="ARBA" id="ARBA00022984"/>
    </source>
</evidence>
<dbReference type="PANTHER" id="PTHR30474:SF1">
    <property type="entry name" value="PEPTIDOGLYCAN GLYCOSYLTRANSFERASE MRDB"/>
    <property type="match status" value="1"/>
</dbReference>
<dbReference type="Proteomes" id="UP000179362">
    <property type="component" value="Unassembled WGS sequence"/>
</dbReference>
<dbReference type="Pfam" id="PF01098">
    <property type="entry name" value="FTSW_RODA_SPOVE"/>
    <property type="match status" value="1"/>
</dbReference>
<dbReference type="GO" id="GO:0071555">
    <property type="term" value="P:cell wall organization"/>
    <property type="evidence" value="ECO:0007669"/>
    <property type="project" value="UniProtKB-KW"/>
</dbReference>
<evidence type="ECO:0000256" key="11">
    <source>
        <dbReference type="HAMAP-Rule" id="MF_02079"/>
    </source>
</evidence>
<evidence type="ECO:0000313" key="12">
    <source>
        <dbReference type="EMBL" id="OGI52601.1"/>
    </source>
</evidence>
<keyword evidence="5 11" id="KW-0812">Transmembrane</keyword>
<dbReference type="GO" id="GO:0005886">
    <property type="term" value="C:plasma membrane"/>
    <property type="evidence" value="ECO:0007669"/>
    <property type="project" value="UniProtKB-SubCell"/>
</dbReference>
<evidence type="ECO:0000256" key="8">
    <source>
        <dbReference type="ARBA" id="ARBA00022989"/>
    </source>
</evidence>
<keyword evidence="6 11" id="KW-0133">Cell shape</keyword>
<gene>
    <name evidence="11" type="primary">mrdB</name>
    <name evidence="11" type="synonym">rodA</name>
    <name evidence="12" type="ORF">A3B81_04190</name>
</gene>
<feature type="transmembrane region" description="Helical" evidence="11">
    <location>
        <begin position="176"/>
        <end position="194"/>
    </location>
</feature>
<dbReference type="PROSITE" id="PS00428">
    <property type="entry name" value="FTSW_RODA_SPOVE"/>
    <property type="match status" value="1"/>
</dbReference>
<feature type="transmembrane region" description="Helical" evidence="11">
    <location>
        <begin position="12"/>
        <end position="31"/>
    </location>
</feature>
<evidence type="ECO:0000256" key="6">
    <source>
        <dbReference type="ARBA" id="ARBA00022960"/>
    </source>
</evidence>
<dbReference type="InterPro" id="IPR011923">
    <property type="entry name" value="RodA/MrdB"/>
</dbReference>
<evidence type="ECO:0000256" key="5">
    <source>
        <dbReference type="ARBA" id="ARBA00022692"/>
    </source>
</evidence>
<comment type="similarity">
    <text evidence="11">Belongs to the SEDS family. MrdB/RodA subfamily.</text>
</comment>
<dbReference type="NCBIfam" id="TIGR02210">
    <property type="entry name" value="rodA_shape"/>
    <property type="match status" value="1"/>
</dbReference>
<dbReference type="EMBL" id="MFTA01000024">
    <property type="protein sequence ID" value="OGI52601.1"/>
    <property type="molecule type" value="Genomic_DNA"/>
</dbReference>
<dbReference type="InterPro" id="IPR001182">
    <property type="entry name" value="FtsW/RodA"/>
</dbReference>
<organism evidence="12 13">
    <name type="scientific">Candidatus Muproteobacteria bacterium RIFCSPHIGHO2_02_FULL_65_16</name>
    <dbReference type="NCBI Taxonomy" id="1817766"/>
    <lineage>
        <taxon>Bacteria</taxon>
        <taxon>Pseudomonadati</taxon>
        <taxon>Pseudomonadota</taxon>
        <taxon>Candidatus Muproteobacteria</taxon>
    </lineage>
</organism>
<feature type="transmembrane region" description="Helical" evidence="11">
    <location>
        <begin position="301"/>
        <end position="323"/>
    </location>
</feature>
<keyword evidence="7 11" id="KW-0573">Peptidoglycan synthesis</keyword>
<reference evidence="12 13" key="1">
    <citation type="journal article" date="2016" name="Nat. Commun.">
        <title>Thousands of microbial genomes shed light on interconnected biogeochemical processes in an aquifer system.</title>
        <authorList>
            <person name="Anantharaman K."/>
            <person name="Brown C.T."/>
            <person name="Hug L.A."/>
            <person name="Sharon I."/>
            <person name="Castelle C.J."/>
            <person name="Probst A.J."/>
            <person name="Thomas B.C."/>
            <person name="Singh A."/>
            <person name="Wilkins M.J."/>
            <person name="Karaoz U."/>
            <person name="Brodie E.L."/>
            <person name="Williams K.H."/>
            <person name="Hubbard S.S."/>
            <person name="Banfield J.F."/>
        </authorList>
    </citation>
    <scope>NUCLEOTIDE SEQUENCE [LARGE SCALE GENOMIC DNA]</scope>
</reference>
<dbReference type="GO" id="GO:0032153">
    <property type="term" value="C:cell division site"/>
    <property type="evidence" value="ECO:0007669"/>
    <property type="project" value="TreeGrafter"/>
</dbReference>
<dbReference type="EC" id="2.4.99.28" evidence="11"/>
<feature type="transmembrane region" description="Helical" evidence="11">
    <location>
        <begin position="100"/>
        <end position="121"/>
    </location>
</feature>
<name>A0A1F6U5G2_9PROT</name>
<dbReference type="GO" id="GO:0015648">
    <property type="term" value="F:lipid-linked peptidoglycan transporter activity"/>
    <property type="evidence" value="ECO:0007669"/>
    <property type="project" value="TreeGrafter"/>
</dbReference>
<feature type="transmembrane region" description="Helical" evidence="11">
    <location>
        <begin position="254"/>
        <end position="280"/>
    </location>
</feature>
<feature type="transmembrane region" description="Helical" evidence="11">
    <location>
        <begin position="329"/>
        <end position="350"/>
    </location>
</feature>
<comment type="subcellular location">
    <subcellularLocation>
        <location evidence="11">Cell inner membrane</location>
        <topology evidence="11">Multi-pass membrane protein</topology>
    </subcellularLocation>
    <subcellularLocation>
        <location evidence="1">Membrane</location>
        <topology evidence="1">Multi-pass membrane protein</topology>
    </subcellularLocation>
</comment>
<dbReference type="GO" id="GO:0009252">
    <property type="term" value="P:peptidoglycan biosynthetic process"/>
    <property type="evidence" value="ECO:0007669"/>
    <property type="project" value="UniProtKB-UniRule"/>
</dbReference>
<evidence type="ECO:0000256" key="1">
    <source>
        <dbReference type="ARBA" id="ARBA00004141"/>
    </source>
</evidence>
<evidence type="ECO:0000256" key="10">
    <source>
        <dbReference type="ARBA" id="ARBA00023316"/>
    </source>
</evidence>
<keyword evidence="8 11" id="KW-1133">Transmembrane helix</keyword>
<dbReference type="PANTHER" id="PTHR30474">
    <property type="entry name" value="CELL CYCLE PROTEIN"/>
    <property type="match status" value="1"/>
</dbReference>
<comment type="function">
    <text evidence="11">Peptidoglycan polymerase that is essential for cell wall elongation.</text>
</comment>
<keyword evidence="10 11" id="KW-0961">Cell wall biogenesis/degradation</keyword>
<protein>
    <recommendedName>
        <fullName evidence="11">Peptidoglycan glycosyltransferase MrdB</fullName>
        <shortName evidence="11">PGT</shortName>
        <ecNumber evidence="11">2.4.99.28</ecNumber>
    </recommendedName>
    <alternativeName>
        <fullName evidence="11">Cell elongation protein RodA</fullName>
    </alternativeName>
    <alternativeName>
        <fullName evidence="11">Cell wall polymerase</fullName>
    </alternativeName>
    <alternativeName>
        <fullName evidence="11">Peptidoglycan polymerase</fullName>
        <shortName evidence="11">PG polymerase</shortName>
    </alternativeName>
</protein>
<proteinExistence type="inferred from homology"/>
<evidence type="ECO:0000256" key="2">
    <source>
        <dbReference type="ARBA" id="ARBA00022475"/>
    </source>
</evidence>
<accession>A0A1F6U5G2</accession>
<dbReference type="GO" id="GO:0051301">
    <property type="term" value="P:cell division"/>
    <property type="evidence" value="ECO:0007669"/>
    <property type="project" value="InterPro"/>
</dbReference>
<comment type="pathway">
    <text evidence="11">Cell wall biogenesis; peptidoglycan biosynthesis.</text>
</comment>
<comment type="caution">
    <text evidence="12">The sequence shown here is derived from an EMBL/GenBank/DDBJ whole genome shotgun (WGS) entry which is preliminary data.</text>
</comment>
<sequence>MNLQRLHLDKTLFYALLLLAFLSLVIIYSASGKNISLTGAHLVRLALGFGAMLLIARVRPESLQRWSPYIFGAGLLLLLIVLGVGAIGKGAQRWLSLGLFRFQPSEILKVGVPMMLAWYFARGDLPPSLPRIAVAAVIMLVPTLMIARQPDLGTAVLVLCSGVFTLFLAGMRWRVIIPVLGLVAAAAPLVWGGLREYQRSRIQTLFDPAADPLGSGYHTIQSMIAVGSGGLYGKGWLNSSQAHLEYLPESHTDFIFAVFAEEFGLIGVLLILALYVFISLRGMMIALYAQDSYARLLAGSLSLVFFLNFFVNVGMVIGILPVVGVPLPMMSYGGSSIVALMAVFGVLMSIQTHRRIVEQ</sequence>
<evidence type="ECO:0000313" key="13">
    <source>
        <dbReference type="Proteomes" id="UP000179362"/>
    </source>
</evidence>
<dbReference type="HAMAP" id="MF_02079">
    <property type="entry name" value="PGT_RodA"/>
    <property type="match status" value="1"/>
</dbReference>
<comment type="catalytic activity">
    <reaction evidence="11">
        <text>[GlcNAc-(1-&gt;4)-Mur2Ac(oyl-L-Ala-gamma-D-Glu-L-Lys-D-Ala-D-Ala)](n)-di-trans,octa-cis-undecaprenyl diphosphate + beta-D-GlcNAc-(1-&gt;4)-Mur2Ac(oyl-L-Ala-gamma-D-Glu-L-Lys-D-Ala-D-Ala)-di-trans,octa-cis-undecaprenyl diphosphate = [GlcNAc-(1-&gt;4)-Mur2Ac(oyl-L-Ala-gamma-D-Glu-L-Lys-D-Ala-D-Ala)](n+1)-di-trans,octa-cis-undecaprenyl diphosphate + di-trans,octa-cis-undecaprenyl diphosphate + H(+)</text>
        <dbReference type="Rhea" id="RHEA:23708"/>
        <dbReference type="Rhea" id="RHEA-COMP:9602"/>
        <dbReference type="Rhea" id="RHEA-COMP:9603"/>
        <dbReference type="ChEBI" id="CHEBI:15378"/>
        <dbReference type="ChEBI" id="CHEBI:58405"/>
        <dbReference type="ChEBI" id="CHEBI:60033"/>
        <dbReference type="ChEBI" id="CHEBI:78435"/>
        <dbReference type="EC" id="2.4.99.28"/>
    </reaction>
</comment>
<dbReference type="UniPathway" id="UPA00219"/>
<feature type="transmembrane region" description="Helical" evidence="11">
    <location>
        <begin position="68"/>
        <end position="88"/>
    </location>
</feature>
<keyword evidence="11" id="KW-0997">Cell inner membrane</keyword>
<feature type="transmembrane region" description="Helical" evidence="11">
    <location>
        <begin position="128"/>
        <end position="146"/>
    </location>
</feature>
<keyword evidence="2 11" id="KW-1003">Cell membrane</keyword>
<feature type="transmembrane region" description="Helical" evidence="11">
    <location>
        <begin position="37"/>
        <end position="56"/>
    </location>
</feature>
<evidence type="ECO:0000256" key="3">
    <source>
        <dbReference type="ARBA" id="ARBA00022676"/>
    </source>
</evidence>
<feature type="transmembrane region" description="Helical" evidence="11">
    <location>
        <begin position="152"/>
        <end position="169"/>
    </location>
</feature>
<dbReference type="AlphaFoldDB" id="A0A1F6U5G2"/>
<dbReference type="InterPro" id="IPR018365">
    <property type="entry name" value="Cell_cycle_FtsW-rel_CS"/>
</dbReference>
<keyword evidence="4 11" id="KW-0808">Transferase</keyword>
<dbReference type="GO" id="GO:0008360">
    <property type="term" value="P:regulation of cell shape"/>
    <property type="evidence" value="ECO:0007669"/>
    <property type="project" value="UniProtKB-KW"/>
</dbReference>
<evidence type="ECO:0000256" key="9">
    <source>
        <dbReference type="ARBA" id="ARBA00023136"/>
    </source>
</evidence>
<dbReference type="GO" id="GO:0008955">
    <property type="term" value="F:peptidoglycan glycosyltransferase activity"/>
    <property type="evidence" value="ECO:0007669"/>
    <property type="project" value="UniProtKB-UniRule"/>
</dbReference>